<dbReference type="Proteomes" id="UP000324222">
    <property type="component" value="Unassembled WGS sequence"/>
</dbReference>
<name>A0A5B7DAC6_PORTR</name>
<organism evidence="1 2">
    <name type="scientific">Portunus trituberculatus</name>
    <name type="common">Swimming crab</name>
    <name type="synonym">Neptunus trituberculatus</name>
    <dbReference type="NCBI Taxonomy" id="210409"/>
    <lineage>
        <taxon>Eukaryota</taxon>
        <taxon>Metazoa</taxon>
        <taxon>Ecdysozoa</taxon>
        <taxon>Arthropoda</taxon>
        <taxon>Crustacea</taxon>
        <taxon>Multicrustacea</taxon>
        <taxon>Malacostraca</taxon>
        <taxon>Eumalacostraca</taxon>
        <taxon>Eucarida</taxon>
        <taxon>Decapoda</taxon>
        <taxon>Pleocyemata</taxon>
        <taxon>Brachyura</taxon>
        <taxon>Eubrachyura</taxon>
        <taxon>Portunoidea</taxon>
        <taxon>Portunidae</taxon>
        <taxon>Portuninae</taxon>
        <taxon>Portunus</taxon>
    </lineage>
</organism>
<dbReference type="AlphaFoldDB" id="A0A5B7DAC6"/>
<proteinExistence type="predicted"/>
<comment type="caution">
    <text evidence="1">The sequence shown here is derived from an EMBL/GenBank/DDBJ whole genome shotgun (WGS) entry which is preliminary data.</text>
</comment>
<evidence type="ECO:0000313" key="1">
    <source>
        <dbReference type="EMBL" id="MPC18288.1"/>
    </source>
</evidence>
<evidence type="ECO:0000313" key="2">
    <source>
        <dbReference type="Proteomes" id="UP000324222"/>
    </source>
</evidence>
<sequence length="213" mass="23481">MEEKSLKIAINFTGFNRLKEQNKHLFKELHHNLAIVLLWWVESIEVVHVSAELLHSASTESVTCCNQHTEVILHQPECNLVEGKTMVGGLADTVHATESHGVGAVCLLGLHHVTQDVKAPLGGQQLHQGLCQGVPHSGGDALKDWQSFPAISAATFFPMRWSFSFSRTGSRSASVRVFPPTSPRNMEKTPPAEYYQGLIDVRNQKMSTLSNSS</sequence>
<dbReference type="EMBL" id="VSRR010000666">
    <property type="protein sequence ID" value="MPC18288.1"/>
    <property type="molecule type" value="Genomic_DNA"/>
</dbReference>
<keyword evidence="2" id="KW-1185">Reference proteome</keyword>
<accession>A0A5B7DAC6</accession>
<gene>
    <name evidence="1" type="ORF">E2C01_011167</name>
</gene>
<reference evidence="1 2" key="1">
    <citation type="submission" date="2019-05" db="EMBL/GenBank/DDBJ databases">
        <title>Another draft genome of Portunus trituberculatus and its Hox gene families provides insights of decapod evolution.</title>
        <authorList>
            <person name="Jeong J.-H."/>
            <person name="Song I."/>
            <person name="Kim S."/>
            <person name="Choi T."/>
            <person name="Kim D."/>
            <person name="Ryu S."/>
            <person name="Kim W."/>
        </authorList>
    </citation>
    <scope>NUCLEOTIDE SEQUENCE [LARGE SCALE GENOMIC DNA]</scope>
    <source>
        <tissue evidence="1">Muscle</tissue>
    </source>
</reference>
<protein>
    <submittedName>
        <fullName evidence="1">Uncharacterized protein</fullName>
    </submittedName>
</protein>